<dbReference type="EMBL" id="GG662474">
    <property type="protein sequence ID" value="EAS03575.2"/>
    <property type="molecule type" value="Genomic_DNA"/>
</dbReference>
<dbReference type="KEGG" id="tet:TTHERM_00246910"/>
<dbReference type="InParanoid" id="Q245Q8"/>
<reference evidence="2" key="1">
    <citation type="journal article" date="2006" name="PLoS Biol.">
        <title>Macronuclear genome sequence of the ciliate Tetrahymena thermophila, a model eukaryote.</title>
        <authorList>
            <person name="Eisen J.A."/>
            <person name="Coyne R.S."/>
            <person name="Wu M."/>
            <person name="Wu D."/>
            <person name="Thiagarajan M."/>
            <person name="Wortman J.R."/>
            <person name="Badger J.H."/>
            <person name="Ren Q."/>
            <person name="Amedeo P."/>
            <person name="Jones K.M."/>
            <person name="Tallon L.J."/>
            <person name="Delcher A.L."/>
            <person name="Salzberg S.L."/>
            <person name="Silva J.C."/>
            <person name="Haas B.J."/>
            <person name="Majoros W.H."/>
            <person name="Farzad M."/>
            <person name="Carlton J.M."/>
            <person name="Smith R.K. Jr."/>
            <person name="Garg J."/>
            <person name="Pearlman R.E."/>
            <person name="Karrer K.M."/>
            <person name="Sun L."/>
            <person name="Manning G."/>
            <person name="Elde N.C."/>
            <person name="Turkewitz A.P."/>
            <person name="Asai D.J."/>
            <person name="Wilkes D.E."/>
            <person name="Wang Y."/>
            <person name="Cai H."/>
            <person name="Collins K."/>
            <person name="Stewart B.A."/>
            <person name="Lee S.R."/>
            <person name="Wilamowska K."/>
            <person name="Weinberg Z."/>
            <person name="Ruzzo W.L."/>
            <person name="Wloga D."/>
            <person name="Gaertig J."/>
            <person name="Frankel J."/>
            <person name="Tsao C.-C."/>
            <person name="Gorovsky M.A."/>
            <person name="Keeling P.J."/>
            <person name="Waller R.F."/>
            <person name="Patron N.J."/>
            <person name="Cherry J.M."/>
            <person name="Stover N.A."/>
            <person name="Krieger C.J."/>
            <person name="del Toro C."/>
            <person name="Ryder H.F."/>
            <person name="Williamson S.C."/>
            <person name="Barbeau R.A."/>
            <person name="Hamilton E.P."/>
            <person name="Orias E."/>
        </authorList>
    </citation>
    <scope>NUCLEOTIDE SEQUENCE [LARGE SCALE GENOMIC DNA]</scope>
    <source>
        <strain evidence="2">SB210</strain>
    </source>
</reference>
<dbReference type="GeneID" id="7837718"/>
<evidence type="ECO:0000313" key="1">
    <source>
        <dbReference type="EMBL" id="EAS03575.2"/>
    </source>
</evidence>
<organism evidence="1 2">
    <name type="scientific">Tetrahymena thermophila (strain SB210)</name>
    <dbReference type="NCBI Taxonomy" id="312017"/>
    <lineage>
        <taxon>Eukaryota</taxon>
        <taxon>Sar</taxon>
        <taxon>Alveolata</taxon>
        <taxon>Ciliophora</taxon>
        <taxon>Intramacronucleata</taxon>
        <taxon>Oligohymenophorea</taxon>
        <taxon>Hymenostomatida</taxon>
        <taxon>Tetrahymenina</taxon>
        <taxon>Tetrahymenidae</taxon>
        <taxon>Tetrahymena</taxon>
    </lineage>
</organism>
<proteinExistence type="predicted"/>
<dbReference type="AlphaFoldDB" id="Q245Q8"/>
<name>Q245Q8_TETTS</name>
<keyword evidence="2" id="KW-1185">Reference proteome</keyword>
<accession>Q245Q8</accession>
<evidence type="ECO:0000313" key="2">
    <source>
        <dbReference type="Proteomes" id="UP000009168"/>
    </source>
</evidence>
<dbReference type="Proteomes" id="UP000009168">
    <property type="component" value="Unassembled WGS sequence"/>
</dbReference>
<gene>
    <name evidence="1" type="ORF">TTHERM_00246910</name>
</gene>
<dbReference type="RefSeq" id="XP_001023820.2">
    <property type="nucleotide sequence ID" value="XM_001023820.2"/>
</dbReference>
<sequence>MSSYLYIINNFYSKVIEGKVKINPNHHSSYINLITLLYSQNNTSVSNTLQNNPFSITSWYHKNFTKLSKLDEQGKAVLYTFQQINPLIRAIDYENQFVSEGIRKLQFQDTIFGMQEQGIFISQQNKYSIEGNTSNENCGPGLFGYDPRCRFWYQNALKYKSLSQNKPDFLYLGGLSQNLCQKLLYYDQKSQENLLNHVMCFTFPLNNTSYYFKNFVNSTKQLYMIEPLSQTIVYDSSHQMVNQQALNFEEIELQYLQDQSYAQNLNNTLHKLYSKFVIDEVNYIGQIDFSKYYKNITIIPYQRNGSDYTVILNPINVIAKVPSSNIIDDKSYLTPYDFFSSKETKELYESFIHCSRNNSQSYRQYFDFIVALFLGDGTLFLINFICQI</sequence>
<protein>
    <submittedName>
        <fullName evidence="1">Uncharacterized protein</fullName>
    </submittedName>
</protein>
<dbReference type="HOGENOM" id="CLU_007542_0_0_1"/>